<evidence type="ECO:0000256" key="1">
    <source>
        <dbReference type="ARBA" id="ARBA00004141"/>
    </source>
</evidence>
<dbReference type="PRINTS" id="PR00170">
    <property type="entry name" value="NACHANNEL"/>
</dbReference>
<sequence length="461" mass="52265">MFIFSIFAMSNFAYVKKQAGIDDIFNFETFGGSIICLFEITTSAGWDGLLLPIMNSGPPDCDPNIENPGTDVRGNCGNPGMGIMFFCSYIIMSFLVVVNMYIAIILENFNVAQEESGDPLCEDDFEMFDETWEKFDADATQFIDYNRVFDFVDALQEPLRIAKPNRLKLITMDLPIVTGDKIHCLDILLAVTREVLGDTIEMAAMKESIEAKFRMNNPTSASFAPITTTLRRKEEERAAIAVQRTYRRHLLKRAIRYACFMHRSKRKVRSQDDEEPPETKGLIARKMDALYGSNPELAMALELQARPMPSSAQPPQPTTVTQHRVSVTYPRPQGQLILPVELTMAPARIAVLVSHRLFLPPARDFFTSGHSNPQTILARSRVKDVIIFMQGFLLFLCIVYPLVQYYKLEKKEDAVYEEPEDDHIYEGLEIEQCGGNDLYEDITALARDTDAAWEVESPDQE</sequence>
<dbReference type="SUPFAM" id="SSF81324">
    <property type="entry name" value="Voltage-gated potassium channels"/>
    <property type="match status" value="1"/>
</dbReference>
<dbReference type="InterPro" id="IPR005821">
    <property type="entry name" value="Ion_trans_dom"/>
</dbReference>
<keyword evidence="2" id="KW-1003">Cell membrane</keyword>
<feature type="transmembrane region" description="Helical" evidence="6">
    <location>
        <begin position="385"/>
        <end position="403"/>
    </location>
</feature>
<organism evidence="9 10">
    <name type="scientific">Cirrhinus molitorella</name>
    <name type="common">mud carp</name>
    <dbReference type="NCBI Taxonomy" id="172907"/>
    <lineage>
        <taxon>Eukaryota</taxon>
        <taxon>Metazoa</taxon>
        <taxon>Chordata</taxon>
        <taxon>Craniata</taxon>
        <taxon>Vertebrata</taxon>
        <taxon>Euteleostomi</taxon>
        <taxon>Actinopterygii</taxon>
        <taxon>Neopterygii</taxon>
        <taxon>Teleostei</taxon>
        <taxon>Ostariophysi</taxon>
        <taxon>Cypriniformes</taxon>
        <taxon>Cyprinidae</taxon>
        <taxon>Labeoninae</taxon>
        <taxon>Labeonini</taxon>
        <taxon>Cirrhinus</taxon>
    </lineage>
</organism>
<keyword evidence="6" id="KW-0813">Transport</keyword>
<evidence type="ECO:0000256" key="4">
    <source>
        <dbReference type="ARBA" id="ARBA00022989"/>
    </source>
</evidence>
<name>A0ABR3MIZ2_9TELE</name>
<comment type="function">
    <text evidence="6">Mediates the voltage-dependent sodium ion permeability of excitable membranes. Assuming opened or closed conformations in response to the voltage difference across the membrane, the protein forms a sodium-selective channel through which Na(+) ions may pass in accordance with their electrochemical gradient.</text>
</comment>
<comment type="subcellular location">
    <subcellularLocation>
        <location evidence="6">Cell membrane</location>
        <topology evidence="6">Multi-pass membrane protein</topology>
    </subcellularLocation>
    <subcellularLocation>
        <location evidence="1">Membrane</location>
        <topology evidence="1">Multi-pass membrane protein</topology>
    </subcellularLocation>
</comment>
<keyword evidence="6" id="KW-0739">Sodium transport</keyword>
<feature type="domain" description="SCN5A-like C-terminal IQ motif" evidence="8">
    <location>
        <begin position="228"/>
        <end position="256"/>
    </location>
</feature>
<keyword evidence="6" id="KW-0406">Ion transport</keyword>
<dbReference type="EMBL" id="JAYMGO010000012">
    <property type="protein sequence ID" value="KAL1263934.1"/>
    <property type="molecule type" value="Genomic_DNA"/>
</dbReference>
<dbReference type="InterPro" id="IPR058542">
    <property type="entry name" value="IQ_SCN5A_C"/>
</dbReference>
<reference evidence="9 10" key="1">
    <citation type="submission" date="2023-09" db="EMBL/GenBank/DDBJ databases">
        <authorList>
            <person name="Wang M."/>
        </authorList>
    </citation>
    <scope>NUCLEOTIDE SEQUENCE [LARGE SCALE GENOMIC DNA]</scope>
    <source>
        <strain evidence="9">GT-2023</strain>
        <tissue evidence="9">Liver</tissue>
    </source>
</reference>
<evidence type="ECO:0000313" key="10">
    <source>
        <dbReference type="Proteomes" id="UP001558613"/>
    </source>
</evidence>
<accession>A0ABR3MIZ2</accession>
<dbReference type="Gene3D" id="1.10.238.10">
    <property type="entry name" value="EF-hand"/>
    <property type="match status" value="1"/>
</dbReference>
<evidence type="ECO:0000256" key="2">
    <source>
        <dbReference type="ARBA" id="ARBA00022475"/>
    </source>
</evidence>
<keyword evidence="6" id="KW-0407">Ion channel</keyword>
<evidence type="ECO:0000259" key="8">
    <source>
        <dbReference type="Pfam" id="PF24609"/>
    </source>
</evidence>
<comment type="caution">
    <text evidence="6">Lacks conserved residue(s) required for the propagation of feature annotation.</text>
</comment>
<keyword evidence="6" id="KW-0894">Sodium channel</keyword>
<evidence type="ECO:0000259" key="7">
    <source>
        <dbReference type="Pfam" id="PF00520"/>
    </source>
</evidence>
<keyword evidence="4 6" id="KW-1133">Transmembrane helix</keyword>
<dbReference type="InterPro" id="IPR043203">
    <property type="entry name" value="VGCC_Ca_Na"/>
</dbReference>
<dbReference type="PANTHER" id="PTHR10037">
    <property type="entry name" value="VOLTAGE-GATED CATION CHANNEL CALCIUM AND SODIUM"/>
    <property type="match status" value="1"/>
</dbReference>
<keyword evidence="3 6" id="KW-0812">Transmembrane</keyword>
<dbReference type="Pfam" id="PF00520">
    <property type="entry name" value="Ion_trans"/>
    <property type="match status" value="1"/>
</dbReference>
<keyword evidence="6" id="KW-0851">Voltage-gated channel</keyword>
<evidence type="ECO:0000256" key="3">
    <source>
        <dbReference type="ARBA" id="ARBA00022692"/>
    </source>
</evidence>
<keyword evidence="10" id="KW-1185">Reference proteome</keyword>
<dbReference type="Proteomes" id="UP001558613">
    <property type="component" value="Unassembled WGS sequence"/>
</dbReference>
<keyword evidence="5 6" id="KW-0472">Membrane</keyword>
<gene>
    <name evidence="9" type="ORF">QQF64_004289</name>
</gene>
<dbReference type="PANTHER" id="PTHR10037:SF223">
    <property type="entry name" value="SODIUM CHANNEL PROTEIN TYPE 4 SUBUNIT ALPHA"/>
    <property type="match status" value="1"/>
</dbReference>
<comment type="similarity">
    <text evidence="6">Belongs to the sodium channel (TC 1.A.1.10) family.</text>
</comment>
<comment type="caution">
    <text evidence="9">The sequence shown here is derived from an EMBL/GenBank/DDBJ whole genome shotgun (WGS) entry which is preliminary data.</text>
</comment>
<dbReference type="Pfam" id="PF24609">
    <property type="entry name" value="IQ_SCN5A_C"/>
    <property type="match status" value="1"/>
</dbReference>
<dbReference type="Gene3D" id="1.10.287.70">
    <property type="match status" value="1"/>
</dbReference>
<evidence type="ECO:0000256" key="5">
    <source>
        <dbReference type="ARBA" id="ARBA00023136"/>
    </source>
</evidence>
<dbReference type="InterPro" id="IPR001696">
    <property type="entry name" value="Na_channel_asu"/>
</dbReference>
<dbReference type="Gene3D" id="1.20.5.1190">
    <property type="entry name" value="iswi atpase"/>
    <property type="match status" value="1"/>
</dbReference>
<feature type="transmembrane region" description="Helical" evidence="6">
    <location>
        <begin position="83"/>
        <end position="106"/>
    </location>
</feature>
<evidence type="ECO:0000256" key="6">
    <source>
        <dbReference type="RuleBase" id="RU361132"/>
    </source>
</evidence>
<feature type="domain" description="Ion transport" evidence="7">
    <location>
        <begin position="1"/>
        <end position="116"/>
    </location>
</feature>
<proteinExistence type="inferred from homology"/>
<evidence type="ECO:0000313" key="9">
    <source>
        <dbReference type="EMBL" id="KAL1263934.1"/>
    </source>
</evidence>
<keyword evidence="6" id="KW-0915">Sodium</keyword>
<dbReference type="PROSITE" id="PS50096">
    <property type="entry name" value="IQ"/>
    <property type="match status" value="1"/>
</dbReference>
<protein>
    <recommendedName>
        <fullName evidence="6">Sodium channel protein</fullName>
    </recommendedName>
</protein>